<evidence type="ECO:0000313" key="4">
    <source>
        <dbReference type="EMBL" id="ENO86699.1"/>
    </source>
</evidence>
<dbReference type="STRING" id="1123367.GCA_000621305_02246"/>
<evidence type="ECO:0000313" key="5">
    <source>
        <dbReference type="Proteomes" id="UP000013232"/>
    </source>
</evidence>
<evidence type="ECO:0000256" key="1">
    <source>
        <dbReference type="SAM" id="SignalP"/>
    </source>
</evidence>
<comment type="caution">
    <text evidence="4">The sequence shown here is derived from an EMBL/GenBank/DDBJ whole genome shotgun (WGS) entry which is preliminary data.</text>
</comment>
<dbReference type="InterPro" id="IPR013424">
    <property type="entry name" value="Ice-binding_C"/>
</dbReference>
<dbReference type="RefSeq" id="WP_004339828.1">
    <property type="nucleotide sequence ID" value="NZ_AMXE01000050.1"/>
</dbReference>
<sequence length="256" mass="24977">MKKTALIAATAALATFSTGASAAAYVSNIDALSGNFAISGFNDGSANTYSVSLTNLIGSGSFVTGPSGKYAVSVGPGAAGGSGSGSVTVAGATISRSISSDTLVFTGDAAVSGITPGTYGFVFGSAVPSFSFDFGFGVGYNGATTPAVLGLLNSLLGFSFVDPTGAGSLAVTGTVTNTSVTLNIEETADGWPGAGELLKQLVDSRFPGLPIQAIGGDFAVSNVAITATQVPEPASLALLGLGLAGLGAVRRRKQAA</sequence>
<dbReference type="AlphaFoldDB" id="N6Z3G6"/>
<dbReference type="NCBIfam" id="TIGR02595">
    <property type="entry name" value="PEP_CTERM"/>
    <property type="match status" value="1"/>
</dbReference>
<feature type="domain" description="DUF8187" evidence="3">
    <location>
        <begin position="23"/>
        <end position="201"/>
    </location>
</feature>
<dbReference type="InterPro" id="IPR058500">
    <property type="entry name" value="DUF8187"/>
</dbReference>
<dbReference type="EMBL" id="AMXE01000050">
    <property type="protein sequence ID" value="ENO86699.1"/>
    <property type="molecule type" value="Genomic_DNA"/>
</dbReference>
<dbReference type="Pfam" id="PF07589">
    <property type="entry name" value="PEP-CTERM"/>
    <property type="match status" value="1"/>
</dbReference>
<feature type="chain" id="PRO_5004128704" evidence="1">
    <location>
        <begin position="23"/>
        <end position="256"/>
    </location>
</feature>
<name>N6Z3G6_THAL4</name>
<dbReference type="OrthoDB" id="8527725at2"/>
<feature type="signal peptide" evidence="1">
    <location>
        <begin position="1"/>
        <end position="22"/>
    </location>
</feature>
<organism evidence="4 5">
    <name type="scientific">Thauera linaloolentis (strain DSM 12138 / JCM 21573 / CCUG 41526 / CIP 105981 / IAM 15112 / NBRC 102519 / 47Lol)</name>
    <dbReference type="NCBI Taxonomy" id="1123367"/>
    <lineage>
        <taxon>Bacteria</taxon>
        <taxon>Pseudomonadati</taxon>
        <taxon>Pseudomonadota</taxon>
        <taxon>Betaproteobacteria</taxon>
        <taxon>Rhodocyclales</taxon>
        <taxon>Zoogloeaceae</taxon>
        <taxon>Thauera</taxon>
    </lineage>
</organism>
<protein>
    <submittedName>
        <fullName evidence="4">Uncharacterized protein</fullName>
    </submittedName>
</protein>
<accession>N6Z3G6</accession>
<dbReference type="InterPro" id="IPR022472">
    <property type="entry name" value="VPLPA-CTERM"/>
</dbReference>
<keyword evidence="5" id="KW-1185">Reference proteome</keyword>
<evidence type="ECO:0000259" key="2">
    <source>
        <dbReference type="Pfam" id="PF07589"/>
    </source>
</evidence>
<proteinExistence type="predicted"/>
<dbReference type="Proteomes" id="UP000013232">
    <property type="component" value="Unassembled WGS sequence"/>
</dbReference>
<dbReference type="Pfam" id="PF26598">
    <property type="entry name" value="DUF8187"/>
    <property type="match status" value="1"/>
</dbReference>
<evidence type="ECO:0000259" key="3">
    <source>
        <dbReference type="Pfam" id="PF26598"/>
    </source>
</evidence>
<dbReference type="NCBIfam" id="TIGR03370">
    <property type="entry name" value="VPLPA-CTERM"/>
    <property type="match status" value="1"/>
</dbReference>
<feature type="domain" description="Ice-binding protein C-terminal" evidence="2">
    <location>
        <begin position="229"/>
        <end position="251"/>
    </location>
</feature>
<gene>
    <name evidence="4" type="ORF">C666_12620</name>
</gene>
<keyword evidence="1" id="KW-0732">Signal</keyword>
<reference evidence="4 5" key="1">
    <citation type="submission" date="2012-09" db="EMBL/GenBank/DDBJ databases">
        <title>Draft Genome Sequences of 6 Strains from Genus Thauera.</title>
        <authorList>
            <person name="Liu B."/>
            <person name="Shapleigh J.P."/>
            <person name="Frostegard A.H."/>
        </authorList>
    </citation>
    <scope>NUCLEOTIDE SEQUENCE [LARGE SCALE GENOMIC DNA]</scope>
    <source>
        <strain evidence="5">47Lol / DSM 12138</strain>
    </source>
</reference>